<dbReference type="AlphaFoldDB" id="A0A4Y2FGE6"/>
<name>A0A4Y2FGE6_ARAVE</name>
<dbReference type="GO" id="GO:0016020">
    <property type="term" value="C:membrane"/>
    <property type="evidence" value="ECO:0007669"/>
    <property type="project" value="UniProtKB-SubCell"/>
</dbReference>
<comment type="similarity">
    <text evidence="2">Belongs to the TMEM256 family.</text>
</comment>
<protein>
    <submittedName>
        <fullName evidence="7">Transmembrane protein 256</fullName>
    </submittedName>
</protein>
<dbReference type="OrthoDB" id="269173at2759"/>
<evidence type="ECO:0000256" key="4">
    <source>
        <dbReference type="ARBA" id="ARBA00022989"/>
    </source>
</evidence>
<sequence length="163" mass="17794">MGYEKSLDYVNPIKLWYFVQDIVVPKQSRKAISTQTTPALPVVTMNLSRVAGHLFIKLAGVSGAAAVAMGAYGSHGFYPKPDVPAELKDVFKTANYYHFLHTLALLAVPLTKRPNLVGSLLTTGMLIFCGTCYAYALTGNKSIIRFTPYGGSLLIIAWLSMVF</sequence>
<evidence type="ECO:0000256" key="6">
    <source>
        <dbReference type="SAM" id="Phobius"/>
    </source>
</evidence>
<evidence type="ECO:0000256" key="2">
    <source>
        <dbReference type="ARBA" id="ARBA00006208"/>
    </source>
</evidence>
<dbReference type="Pfam" id="PF04241">
    <property type="entry name" value="DUF423"/>
    <property type="match status" value="1"/>
</dbReference>
<proteinExistence type="inferred from homology"/>
<dbReference type="PANTHER" id="PTHR43461">
    <property type="entry name" value="TRANSMEMBRANE PROTEIN 256"/>
    <property type="match status" value="1"/>
</dbReference>
<keyword evidence="8" id="KW-1185">Reference proteome</keyword>
<feature type="transmembrane region" description="Helical" evidence="6">
    <location>
        <begin position="143"/>
        <end position="162"/>
    </location>
</feature>
<dbReference type="PANTHER" id="PTHR43461:SF1">
    <property type="entry name" value="TRANSMEMBRANE PROTEIN 256"/>
    <property type="match status" value="1"/>
</dbReference>
<feature type="transmembrane region" description="Helical" evidence="6">
    <location>
        <begin position="54"/>
        <end position="74"/>
    </location>
</feature>
<organism evidence="7 8">
    <name type="scientific">Araneus ventricosus</name>
    <name type="common">Orbweaver spider</name>
    <name type="synonym">Epeira ventricosa</name>
    <dbReference type="NCBI Taxonomy" id="182803"/>
    <lineage>
        <taxon>Eukaryota</taxon>
        <taxon>Metazoa</taxon>
        <taxon>Ecdysozoa</taxon>
        <taxon>Arthropoda</taxon>
        <taxon>Chelicerata</taxon>
        <taxon>Arachnida</taxon>
        <taxon>Araneae</taxon>
        <taxon>Araneomorphae</taxon>
        <taxon>Entelegynae</taxon>
        <taxon>Araneoidea</taxon>
        <taxon>Araneidae</taxon>
        <taxon>Araneus</taxon>
    </lineage>
</organism>
<dbReference type="InterPro" id="IPR006696">
    <property type="entry name" value="DUF423"/>
</dbReference>
<evidence type="ECO:0000256" key="5">
    <source>
        <dbReference type="ARBA" id="ARBA00023136"/>
    </source>
</evidence>
<feature type="transmembrane region" description="Helical" evidence="6">
    <location>
        <begin position="117"/>
        <end position="137"/>
    </location>
</feature>
<accession>A0A4Y2FGE6</accession>
<feature type="transmembrane region" description="Helical" evidence="6">
    <location>
        <begin position="94"/>
        <end position="110"/>
    </location>
</feature>
<evidence type="ECO:0000256" key="3">
    <source>
        <dbReference type="ARBA" id="ARBA00022692"/>
    </source>
</evidence>
<gene>
    <name evidence="7" type="primary">TM256</name>
    <name evidence="7" type="ORF">AVEN_71504_1</name>
</gene>
<keyword evidence="5 6" id="KW-0472">Membrane</keyword>
<dbReference type="Proteomes" id="UP000499080">
    <property type="component" value="Unassembled WGS sequence"/>
</dbReference>
<reference evidence="7 8" key="1">
    <citation type="journal article" date="2019" name="Sci. Rep.">
        <title>Orb-weaving spider Araneus ventricosus genome elucidates the spidroin gene catalogue.</title>
        <authorList>
            <person name="Kono N."/>
            <person name="Nakamura H."/>
            <person name="Ohtoshi R."/>
            <person name="Moran D.A.P."/>
            <person name="Shinohara A."/>
            <person name="Yoshida Y."/>
            <person name="Fujiwara M."/>
            <person name="Mori M."/>
            <person name="Tomita M."/>
            <person name="Arakawa K."/>
        </authorList>
    </citation>
    <scope>NUCLEOTIDE SEQUENCE [LARGE SCALE GENOMIC DNA]</scope>
</reference>
<evidence type="ECO:0000313" key="8">
    <source>
        <dbReference type="Proteomes" id="UP000499080"/>
    </source>
</evidence>
<keyword evidence="3 6" id="KW-0812">Transmembrane</keyword>
<comment type="caution">
    <text evidence="7">The sequence shown here is derived from an EMBL/GenBank/DDBJ whole genome shotgun (WGS) entry which is preliminary data.</text>
</comment>
<keyword evidence="4 6" id="KW-1133">Transmembrane helix</keyword>
<evidence type="ECO:0000313" key="7">
    <source>
        <dbReference type="EMBL" id="GBM38614.1"/>
    </source>
</evidence>
<evidence type="ECO:0000256" key="1">
    <source>
        <dbReference type="ARBA" id="ARBA00004141"/>
    </source>
</evidence>
<dbReference type="EMBL" id="BGPR01000873">
    <property type="protein sequence ID" value="GBM38614.1"/>
    <property type="molecule type" value="Genomic_DNA"/>
</dbReference>
<comment type="subcellular location">
    <subcellularLocation>
        <location evidence="1">Membrane</location>
        <topology evidence="1">Multi-pass membrane protein</topology>
    </subcellularLocation>
</comment>